<name>A0A517YJL5_9BACT</name>
<keyword evidence="1" id="KW-0812">Transmembrane</keyword>
<feature type="transmembrane region" description="Helical" evidence="1">
    <location>
        <begin position="35"/>
        <end position="53"/>
    </location>
</feature>
<proteinExistence type="predicted"/>
<gene>
    <name evidence="2" type="ORF">ETAA8_55500</name>
</gene>
<dbReference type="EMBL" id="CP036274">
    <property type="protein sequence ID" value="QDU30410.1"/>
    <property type="molecule type" value="Genomic_DNA"/>
</dbReference>
<evidence type="ECO:0000313" key="3">
    <source>
        <dbReference type="Proteomes" id="UP000315017"/>
    </source>
</evidence>
<protein>
    <submittedName>
        <fullName evidence="2">Uncharacterized protein</fullName>
    </submittedName>
</protein>
<sequence length="135" mass="14688">MRQFSLQTLLILIALVGLFFALRQSLVIESPNPIGRAHLLPPLLTAIAVAIGLKRSSAASFVSFAVLGACVSTVVAAALAIEIAEELRRMKYWNWASDFSIFCRIVAIHAIVGGVIGLVFVGLFKMFGTWRSQVR</sequence>
<accession>A0A517YJL5</accession>
<keyword evidence="3" id="KW-1185">Reference proteome</keyword>
<dbReference type="Proteomes" id="UP000315017">
    <property type="component" value="Chromosome"/>
</dbReference>
<dbReference type="KEGG" id="aagg:ETAA8_55500"/>
<organism evidence="2 3">
    <name type="scientific">Anatilimnocola aggregata</name>
    <dbReference type="NCBI Taxonomy" id="2528021"/>
    <lineage>
        <taxon>Bacteria</taxon>
        <taxon>Pseudomonadati</taxon>
        <taxon>Planctomycetota</taxon>
        <taxon>Planctomycetia</taxon>
        <taxon>Pirellulales</taxon>
        <taxon>Pirellulaceae</taxon>
        <taxon>Anatilimnocola</taxon>
    </lineage>
</organism>
<feature type="transmembrane region" description="Helical" evidence="1">
    <location>
        <begin position="101"/>
        <end position="124"/>
    </location>
</feature>
<keyword evidence="1" id="KW-1133">Transmembrane helix</keyword>
<dbReference type="AlphaFoldDB" id="A0A517YJL5"/>
<dbReference type="RefSeq" id="WP_145095819.1">
    <property type="nucleotide sequence ID" value="NZ_CP036274.1"/>
</dbReference>
<evidence type="ECO:0000313" key="2">
    <source>
        <dbReference type="EMBL" id="QDU30410.1"/>
    </source>
</evidence>
<evidence type="ECO:0000256" key="1">
    <source>
        <dbReference type="SAM" id="Phobius"/>
    </source>
</evidence>
<reference evidence="2 3" key="1">
    <citation type="submission" date="2019-02" db="EMBL/GenBank/DDBJ databases">
        <title>Deep-cultivation of Planctomycetes and their phenomic and genomic characterization uncovers novel biology.</title>
        <authorList>
            <person name="Wiegand S."/>
            <person name="Jogler M."/>
            <person name="Boedeker C."/>
            <person name="Pinto D."/>
            <person name="Vollmers J."/>
            <person name="Rivas-Marin E."/>
            <person name="Kohn T."/>
            <person name="Peeters S.H."/>
            <person name="Heuer A."/>
            <person name="Rast P."/>
            <person name="Oberbeckmann S."/>
            <person name="Bunk B."/>
            <person name="Jeske O."/>
            <person name="Meyerdierks A."/>
            <person name="Storesund J.E."/>
            <person name="Kallscheuer N."/>
            <person name="Luecker S."/>
            <person name="Lage O.M."/>
            <person name="Pohl T."/>
            <person name="Merkel B.J."/>
            <person name="Hornburger P."/>
            <person name="Mueller R.-W."/>
            <person name="Bruemmer F."/>
            <person name="Labrenz M."/>
            <person name="Spormann A.M."/>
            <person name="Op den Camp H."/>
            <person name="Overmann J."/>
            <person name="Amann R."/>
            <person name="Jetten M.S.M."/>
            <person name="Mascher T."/>
            <person name="Medema M.H."/>
            <person name="Devos D.P."/>
            <person name="Kaster A.-K."/>
            <person name="Ovreas L."/>
            <person name="Rohde M."/>
            <person name="Galperin M.Y."/>
            <person name="Jogler C."/>
        </authorList>
    </citation>
    <scope>NUCLEOTIDE SEQUENCE [LARGE SCALE GENOMIC DNA]</scope>
    <source>
        <strain evidence="2 3">ETA_A8</strain>
    </source>
</reference>
<keyword evidence="1" id="KW-0472">Membrane</keyword>
<feature type="transmembrane region" description="Helical" evidence="1">
    <location>
        <begin position="60"/>
        <end position="81"/>
    </location>
</feature>